<dbReference type="InterPro" id="IPR058625">
    <property type="entry name" value="MdtA-like_BSH"/>
</dbReference>
<name>A0A1G2NGD6_9BACT</name>
<dbReference type="SUPFAM" id="SSF111369">
    <property type="entry name" value="HlyD-like secretion proteins"/>
    <property type="match status" value="1"/>
</dbReference>
<accession>A0A1G2NGD6</accession>
<protein>
    <recommendedName>
        <fullName evidence="5">Multidrug resistance protein MdtA-like barrel-sandwich hybrid domain-containing protein</fullName>
    </recommendedName>
</protein>
<sequence>MFKKLFKWARKHKVYAWIIVLAVLAGVYFGYKAFARSDSITRYVFAEVKRGTLSVTVSGSGQVSASNQVEVKAKASGEALSVPVVSGKYVNAGAIIAEIDARDARKSVRDAEISLENAKLSYEKVVGPAGALVPRLKEQAAADLARAYDDGFSATANAFIDMPSLMTDFENLLTDETLDKSQENISWYANQVLQSEEAMRAKAEAFRDAARASFNAAEKAFDASFDAYKNATRQSPRTELETLILQTYEAVKTTADAVKAMNNYIDFTRDFMEGKNYGIPAGVASHQSALNEYTGTLNSHLTKLLSAADTIKDAKDNYSDSDLDLASQALALKQKENSLLDAKEKLDDYTVRAPFSGILAKLNIEKGDDVSSGTAVATLITTRKIAEISLNEVDAAKVALGQKATLIFDAVSDVKADGVVSEMDTIGTMSQGVVSYIAKISFVLQDTRVRPGMSVTAEIVTNTVADALIVPNSALKTAGGRAFVEVMEGETPRRVFVEIGLANDESTQIVSGLEEGAEFVVRTIEGASVAPVINNNNPSNAFRVPGAGGNFRR</sequence>
<comment type="caution">
    <text evidence="6">The sequence shown here is derived from an EMBL/GenBank/DDBJ whole genome shotgun (WGS) entry which is preliminary data.</text>
</comment>
<dbReference type="Gene3D" id="2.40.30.170">
    <property type="match status" value="1"/>
</dbReference>
<dbReference type="PANTHER" id="PTHR32347:SF14">
    <property type="entry name" value="EFFLUX SYSTEM COMPONENT YKNX-RELATED"/>
    <property type="match status" value="1"/>
</dbReference>
<dbReference type="Pfam" id="PF25917">
    <property type="entry name" value="BSH_RND"/>
    <property type="match status" value="1"/>
</dbReference>
<dbReference type="InterPro" id="IPR050465">
    <property type="entry name" value="UPF0194_transport"/>
</dbReference>
<keyword evidence="3" id="KW-0175">Coiled coil</keyword>
<dbReference type="AlphaFoldDB" id="A0A1G2NGD6"/>
<evidence type="ECO:0000256" key="2">
    <source>
        <dbReference type="ARBA" id="ARBA00009477"/>
    </source>
</evidence>
<feature type="domain" description="Multidrug resistance protein MdtA-like barrel-sandwich hybrid" evidence="5">
    <location>
        <begin position="67"/>
        <end position="381"/>
    </location>
</feature>
<evidence type="ECO:0000256" key="3">
    <source>
        <dbReference type="ARBA" id="ARBA00023054"/>
    </source>
</evidence>
<dbReference type="GO" id="GO:0030313">
    <property type="term" value="C:cell envelope"/>
    <property type="evidence" value="ECO:0007669"/>
    <property type="project" value="UniProtKB-SubCell"/>
</dbReference>
<dbReference type="Proteomes" id="UP000177797">
    <property type="component" value="Unassembled WGS sequence"/>
</dbReference>
<proteinExistence type="inferred from homology"/>
<dbReference type="InterPro" id="IPR006143">
    <property type="entry name" value="RND_pump_MFP"/>
</dbReference>
<dbReference type="GO" id="GO:0022857">
    <property type="term" value="F:transmembrane transporter activity"/>
    <property type="evidence" value="ECO:0007669"/>
    <property type="project" value="InterPro"/>
</dbReference>
<dbReference type="Gene3D" id="6.20.50.140">
    <property type="match status" value="1"/>
</dbReference>
<comment type="similarity">
    <text evidence="2">Belongs to the membrane fusion protein (MFP) (TC 8.A.1) family.</text>
</comment>
<dbReference type="GO" id="GO:0016020">
    <property type="term" value="C:membrane"/>
    <property type="evidence" value="ECO:0007669"/>
    <property type="project" value="InterPro"/>
</dbReference>
<keyword evidence="4" id="KW-1133">Transmembrane helix</keyword>
<dbReference type="PANTHER" id="PTHR32347">
    <property type="entry name" value="EFFLUX SYSTEM COMPONENT YKNX-RELATED"/>
    <property type="match status" value="1"/>
</dbReference>
<dbReference type="Gene3D" id="2.40.50.100">
    <property type="match status" value="2"/>
</dbReference>
<organism evidence="6 7">
    <name type="scientific">Candidatus Taylorbacteria bacterium RIFCSPLOWO2_01_FULL_48_100</name>
    <dbReference type="NCBI Taxonomy" id="1802322"/>
    <lineage>
        <taxon>Bacteria</taxon>
        <taxon>Candidatus Tayloriibacteriota</taxon>
    </lineage>
</organism>
<evidence type="ECO:0000256" key="1">
    <source>
        <dbReference type="ARBA" id="ARBA00004196"/>
    </source>
</evidence>
<evidence type="ECO:0000313" key="6">
    <source>
        <dbReference type="EMBL" id="OHA34461.1"/>
    </source>
</evidence>
<comment type="subcellular location">
    <subcellularLocation>
        <location evidence="1">Cell envelope</location>
    </subcellularLocation>
</comment>
<dbReference type="NCBIfam" id="TIGR01730">
    <property type="entry name" value="RND_mfp"/>
    <property type="match status" value="1"/>
</dbReference>
<keyword evidence="4" id="KW-0812">Transmembrane</keyword>
<reference evidence="6 7" key="1">
    <citation type="journal article" date="2016" name="Nat. Commun.">
        <title>Thousands of microbial genomes shed light on interconnected biogeochemical processes in an aquifer system.</title>
        <authorList>
            <person name="Anantharaman K."/>
            <person name="Brown C.T."/>
            <person name="Hug L.A."/>
            <person name="Sharon I."/>
            <person name="Castelle C.J."/>
            <person name="Probst A.J."/>
            <person name="Thomas B.C."/>
            <person name="Singh A."/>
            <person name="Wilkins M.J."/>
            <person name="Karaoz U."/>
            <person name="Brodie E.L."/>
            <person name="Williams K.H."/>
            <person name="Hubbard S.S."/>
            <person name="Banfield J.F."/>
        </authorList>
    </citation>
    <scope>NUCLEOTIDE SEQUENCE [LARGE SCALE GENOMIC DNA]</scope>
</reference>
<gene>
    <name evidence="6" type="ORF">A2938_01295</name>
</gene>
<evidence type="ECO:0000259" key="5">
    <source>
        <dbReference type="Pfam" id="PF25917"/>
    </source>
</evidence>
<evidence type="ECO:0000313" key="7">
    <source>
        <dbReference type="Proteomes" id="UP000177797"/>
    </source>
</evidence>
<feature type="transmembrane region" description="Helical" evidence="4">
    <location>
        <begin position="12"/>
        <end position="31"/>
    </location>
</feature>
<keyword evidence="4" id="KW-0472">Membrane</keyword>
<dbReference type="EMBL" id="MHSA01000012">
    <property type="protein sequence ID" value="OHA34461.1"/>
    <property type="molecule type" value="Genomic_DNA"/>
</dbReference>
<evidence type="ECO:0000256" key="4">
    <source>
        <dbReference type="SAM" id="Phobius"/>
    </source>
</evidence>